<proteinExistence type="inferred from homology"/>
<evidence type="ECO:0000256" key="1">
    <source>
        <dbReference type="ARBA" id="ARBA00006149"/>
    </source>
</evidence>
<dbReference type="EMBL" id="BAABKQ010000001">
    <property type="protein sequence ID" value="GAA4813666.1"/>
    <property type="molecule type" value="Genomic_DNA"/>
</dbReference>
<name>A0ABP9CMM1_9ACTN</name>
<evidence type="ECO:0000259" key="6">
    <source>
        <dbReference type="Pfam" id="PF05175"/>
    </source>
</evidence>
<comment type="similarity">
    <text evidence="1">Belongs to the eukaryotic/archaeal PrmC-related family.</text>
</comment>
<gene>
    <name evidence="7" type="ORF">GCM10023353_18350</name>
</gene>
<evidence type="ECO:0000256" key="3">
    <source>
        <dbReference type="ARBA" id="ARBA00022679"/>
    </source>
</evidence>
<dbReference type="Pfam" id="PF05175">
    <property type="entry name" value="MTS"/>
    <property type="match status" value="1"/>
</dbReference>
<dbReference type="CDD" id="cd02440">
    <property type="entry name" value="AdoMet_MTases"/>
    <property type="match status" value="1"/>
</dbReference>
<protein>
    <submittedName>
        <fullName evidence="7">Methyltransferase</fullName>
    </submittedName>
</protein>
<feature type="domain" description="Methyltransferase small" evidence="6">
    <location>
        <begin position="13"/>
        <end position="103"/>
    </location>
</feature>
<organism evidence="7 8">
    <name type="scientific">Tomitella cavernea</name>
    <dbReference type="NCBI Taxonomy" id="1387982"/>
    <lineage>
        <taxon>Bacteria</taxon>
        <taxon>Bacillati</taxon>
        <taxon>Actinomycetota</taxon>
        <taxon>Actinomycetes</taxon>
        <taxon>Mycobacteriales</taxon>
        <taxon>Tomitella</taxon>
    </lineage>
</organism>
<keyword evidence="4" id="KW-0949">S-adenosyl-L-methionine</keyword>
<dbReference type="PANTHER" id="PTHR45875:SF1">
    <property type="entry name" value="METHYLTRANSFERASE N6AMT1"/>
    <property type="match status" value="1"/>
</dbReference>
<accession>A0ABP9CMM1</accession>
<dbReference type="InterPro" id="IPR004557">
    <property type="entry name" value="PrmC-related"/>
</dbReference>
<dbReference type="SUPFAM" id="SSF53335">
    <property type="entry name" value="S-adenosyl-L-methionine-dependent methyltransferases"/>
    <property type="match status" value="1"/>
</dbReference>
<feature type="region of interest" description="Disordered" evidence="5">
    <location>
        <begin position="224"/>
        <end position="250"/>
    </location>
</feature>
<dbReference type="GO" id="GO:0032259">
    <property type="term" value="P:methylation"/>
    <property type="evidence" value="ECO:0007669"/>
    <property type="project" value="UniProtKB-KW"/>
</dbReference>
<dbReference type="Proteomes" id="UP001500839">
    <property type="component" value="Unassembled WGS sequence"/>
</dbReference>
<sequence>MRIPGVYRPQADTGLLIEALGRLPIEPGTRVLDVCTGSGAVALAAVAAGSRNVTAVDLCRRAVWTARWNARIRGFRCVAVHRADVTDFRPEGCFDVIVCNPPYVPTPPSARTCGAERAWNAGAEGRALLDPLCTRLPSLLTERGRLLIVQSEYADIDKTIRLLGRQRAEARVVARRRIPFGPIMSLRTGHLDRMGLLPVGADDRGHYSEEIAVIEAAAPFVPAPRPGRDARGAGLERLSTGRRAPTSGLR</sequence>
<reference evidence="8" key="1">
    <citation type="journal article" date="2019" name="Int. J. Syst. Evol. Microbiol.">
        <title>The Global Catalogue of Microorganisms (GCM) 10K type strain sequencing project: providing services to taxonomists for standard genome sequencing and annotation.</title>
        <authorList>
            <consortium name="The Broad Institute Genomics Platform"/>
            <consortium name="The Broad Institute Genome Sequencing Center for Infectious Disease"/>
            <person name="Wu L."/>
            <person name="Ma J."/>
        </authorList>
    </citation>
    <scope>NUCLEOTIDE SEQUENCE [LARGE SCALE GENOMIC DNA]</scope>
    <source>
        <strain evidence="8">JCM 18542</strain>
    </source>
</reference>
<evidence type="ECO:0000313" key="8">
    <source>
        <dbReference type="Proteomes" id="UP001500839"/>
    </source>
</evidence>
<dbReference type="GO" id="GO:0008168">
    <property type="term" value="F:methyltransferase activity"/>
    <property type="evidence" value="ECO:0007669"/>
    <property type="project" value="UniProtKB-KW"/>
</dbReference>
<evidence type="ECO:0000313" key="7">
    <source>
        <dbReference type="EMBL" id="GAA4813666.1"/>
    </source>
</evidence>
<evidence type="ECO:0000256" key="5">
    <source>
        <dbReference type="SAM" id="MobiDB-lite"/>
    </source>
</evidence>
<dbReference type="Gene3D" id="3.40.50.150">
    <property type="entry name" value="Vaccinia Virus protein VP39"/>
    <property type="match status" value="1"/>
</dbReference>
<dbReference type="InterPro" id="IPR029063">
    <property type="entry name" value="SAM-dependent_MTases_sf"/>
</dbReference>
<dbReference type="InterPro" id="IPR007848">
    <property type="entry name" value="Small_mtfrase_dom"/>
</dbReference>
<keyword evidence="2 7" id="KW-0489">Methyltransferase</keyword>
<keyword evidence="8" id="KW-1185">Reference proteome</keyword>
<dbReference type="InterPro" id="IPR002052">
    <property type="entry name" value="DNA_methylase_N6_adenine_CS"/>
</dbReference>
<evidence type="ECO:0000256" key="2">
    <source>
        <dbReference type="ARBA" id="ARBA00022603"/>
    </source>
</evidence>
<dbReference type="PROSITE" id="PS00092">
    <property type="entry name" value="N6_MTASE"/>
    <property type="match status" value="1"/>
</dbReference>
<keyword evidence="3" id="KW-0808">Transferase</keyword>
<evidence type="ECO:0000256" key="4">
    <source>
        <dbReference type="ARBA" id="ARBA00022691"/>
    </source>
</evidence>
<comment type="caution">
    <text evidence="7">The sequence shown here is derived from an EMBL/GenBank/DDBJ whole genome shotgun (WGS) entry which is preliminary data.</text>
</comment>
<dbReference type="PANTHER" id="PTHR45875">
    <property type="entry name" value="METHYLTRANSFERASE N6AMT1"/>
    <property type="match status" value="1"/>
</dbReference>
<dbReference type="InterPro" id="IPR052190">
    <property type="entry name" value="Euk-Arch_PrmC-MTase"/>
</dbReference>
<dbReference type="NCBIfam" id="TIGR00537">
    <property type="entry name" value="hemK_rel_arch"/>
    <property type="match status" value="1"/>
</dbReference>